<keyword evidence="3" id="KW-1185">Reference proteome</keyword>
<sequence>MDTDKHIIFRLKEQIFAVHVQQIVSIERALSLTKIPRTPDFLKGVTEMRGMMTPIIDLRERLDLGAVEITDQTRTLVVQVDEMQIGMIVDQATEVKDIPTASIKPAPKLAGEIKDTFLLGVATVNEELILLLDLEQIIHFTERNQLQDMIEEIDGSGNL</sequence>
<dbReference type="SMART" id="SM00260">
    <property type="entry name" value="CheW"/>
    <property type="match status" value="1"/>
</dbReference>
<name>A0ABW3NM15_9BACI</name>
<dbReference type="Gene3D" id="2.30.30.40">
    <property type="entry name" value="SH3 Domains"/>
    <property type="match status" value="1"/>
</dbReference>
<feature type="domain" description="CheW-like" evidence="1">
    <location>
        <begin position="3"/>
        <end position="143"/>
    </location>
</feature>
<dbReference type="EMBL" id="JBHTKK010000026">
    <property type="protein sequence ID" value="MFD1067715.1"/>
    <property type="molecule type" value="Genomic_DNA"/>
</dbReference>
<dbReference type="PANTHER" id="PTHR22617">
    <property type="entry name" value="CHEMOTAXIS SENSOR HISTIDINE KINASE-RELATED"/>
    <property type="match status" value="1"/>
</dbReference>
<accession>A0ABW3NM15</accession>
<evidence type="ECO:0000313" key="3">
    <source>
        <dbReference type="Proteomes" id="UP001597041"/>
    </source>
</evidence>
<protein>
    <submittedName>
        <fullName evidence="2">Chemotaxis protein CheW</fullName>
    </submittedName>
</protein>
<dbReference type="RefSeq" id="WP_379593862.1">
    <property type="nucleotide sequence ID" value="NZ_JBHTKK010000026.1"/>
</dbReference>
<evidence type="ECO:0000259" key="1">
    <source>
        <dbReference type="PROSITE" id="PS50851"/>
    </source>
</evidence>
<dbReference type="Pfam" id="PF01584">
    <property type="entry name" value="CheW"/>
    <property type="match status" value="1"/>
</dbReference>
<gene>
    <name evidence="2" type="ORF">ACFQ19_17030</name>
</gene>
<organism evidence="2 3">
    <name type="scientific">Oceanobacillus locisalsi</name>
    <dbReference type="NCBI Taxonomy" id="546107"/>
    <lineage>
        <taxon>Bacteria</taxon>
        <taxon>Bacillati</taxon>
        <taxon>Bacillota</taxon>
        <taxon>Bacilli</taxon>
        <taxon>Bacillales</taxon>
        <taxon>Bacillaceae</taxon>
        <taxon>Oceanobacillus</taxon>
    </lineage>
</organism>
<evidence type="ECO:0000313" key="2">
    <source>
        <dbReference type="EMBL" id="MFD1067715.1"/>
    </source>
</evidence>
<dbReference type="Gene3D" id="2.40.50.180">
    <property type="entry name" value="CheA-289, Domain 4"/>
    <property type="match status" value="1"/>
</dbReference>
<dbReference type="InterPro" id="IPR036061">
    <property type="entry name" value="CheW-like_dom_sf"/>
</dbReference>
<dbReference type="PANTHER" id="PTHR22617:SF23">
    <property type="entry name" value="CHEMOTAXIS PROTEIN CHEW"/>
    <property type="match status" value="1"/>
</dbReference>
<proteinExistence type="predicted"/>
<comment type="caution">
    <text evidence="2">The sequence shown here is derived from an EMBL/GenBank/DDBJ whole genome shotgun (WGS) entry which is preliminary data.</text>
</comment>
<dbReference type="InterPro" id="IPR039315">
    <property type="entry name" value="CheW"/>
</dbReference>
<dbReference type="PROSITE" id="PS50851">
    <property type="entry name" value="CHEW"/>
    <property type="match status" value="1"/>
</dbReference>
<dbReference type="Proteomes" id="UP001597041">
    <property type="component" value="Unassembled WGS sequence"/>
</dbReference>
<dbReference type="InterPro" id="IPR002545">
    <property type="entry name" value="CheW-lke_dom"/>
</dbReference>
<dbReference type="SUPFAM" id="SSF50341">
    <property type="entry name" value="CheW-like"/>
    <property type="match status" value="1"/>
</dbReference>
<reference evidence="3" key="1">
    <citation type="journal article" date="2019" name="Int. J. Syst. Evol. Microbiol.">
        <title>The Global Catalogue of Microorganisms (GCM) 10K type strain sequencing project: providing services to taxonomists for standard genome sequencing and annotation.</title>
        <authorList>
            <consortium name="The Broad Institute Genomics Platform"/>
            <consortium name="The Broad Institute Genome Sequencing Center for Infectious Disease"/>
            <person name="Wu L."/>
            <person name="Ma J."/>
        </authorList>
    </citation>
    <scope>NUCLEOTIDE SEQUENCE [LARGE SCALE GENOMIC DNA]</scope>
    <source>
        <strain evidence="3">CCUG 56608</strain>
    </source>
</reference>